<feature type="coiled-coil region" evidence="1">
    <location>
        <begin position="125"/>
        <end position="152"/>
    </location>
</feature>
<keyword evidence="4" id="KW-0808">Transferase</keyword>
<dbReference type="InterPro" id="IPR035965">
    <property type="entry name" value="PAS-like_dom_sf"/>
</dbReference>
<dbReference type="PANTHER" id="PTHR44757">
    <property type="entry name" value="DIGUANYLATE CYCLASE DGCP"/>
    <property type="match status" value="1"/>
</dbReference>
<dbReference type="PROSITE" id="PS50887">
    <property type="entry name" value="GGDEF"/>
    <property type="match status" value="1"/>
</dbReference>
<dbReference type="InterPro" id="IPR013656">
    <property type="entry name" value="PAS_4"/>
</dbReference>
<dbReference type="Proteomes" id="UP001297580">
    <property type="component" value="Chromosome"/>
</dbReference>
<dbReference type="Pfam" id="PF00990">
    <property type="entry name" value="GGDEF"/>
    <property type="match status" value="1"/>
</dbReference>
<organism evidence="4 5">
    <name type="scientific">Geobacillus thermodenitrificans</name>
    <dbReference type="NCBI Taxonomy" id="33940"/>
    <lineage>
        <taxon>Bacteria</taxon>
        <taxon>Bacillati</taxon>
        <taxon>Bacillota</taxon>
        <taxon>Bacilli</taxon>
        <taxon>Bacillales</taxon>
        <taxon>Anoxybacillaceae</taxon>
        <taxon>Geobacillus</taxon>
    </lineage>
</organism>
<dbReference type="GO" id="GO:0052621">
    <property type="term" value="F:diguanylate cyclase activity"/>
    <property type="evidence" value="ECO:0007669"/>
    <property type="project" value="UniProtKB-EC"/>
</dbReference>
<gene>
    <name evidence="4" type="ORF">HSX42_09180</name>
</gene>
<dbReference type="InterPro" id="IPR052155">
    <property type="entry name" value="Biofilm_reg_signaling"/>
</dbReference>
<dbReference type="Gene3D" id="3.30.450.20">
    <property type="entry name" value="PAS domain"/>
    <property type="match status" value="2"/>
</dbReference>
<dbReference type="InterPro" id="IPR000160">
    <property type="entry name" value="GGDEF_dom"/>
</dbReference>
<name>A0ABY9QG45_GEOTD</name>
<feature type="domain" description="PAS" evidence="2">
    <location>
        <begin position="142"/>
        <end position="178"/>
    </location>
</feature>
<dbReference type="SUPFAM" id="SSF55785">
    <property type="entry name" value="PYP-like sensor domain (PAS domain)"/>
    <property type="match status" value="2"/>
</dbReference>
<dbReference type="SMART" id="SM00267">
    <property type="entry name" value="GGDEF"/>
    <property type="match status" value="1"/>
</dbReference>
<dbReference type="RefSeq" id="WP_232724440.1">
    <property type="nucleotide sequence ID" value="NZ_CP017690.1"/>
</dbReference>
<dbReference type="NCBIfam" id="TIGR00254">
    <property type="entry name" value="GGDEF"/>
    <property type="match status" value="1"/>
</dbReference>
<dbReference type="InterPro" id="IPR043128">
    <property type="entry name" value="Rev_trsase/Diguanyl_cyclase"/>
</dbReference>
<dbReference type="CDD" id="cd00130">
    <property type="entry name" value="PAS"/>
    <property type="match status" value="1"/>
</dbReference>
<evidence type="ECO:0000256" key="1">
    <source>
        <dbReference type="SAM" id="Coils"/>
    </source>
</evidence>
<dbReference type="EMBL" id="CP133461">
    <property type="protein sequence ID" value="WMV77888.1"/>
    <property type="molecule type" value="Genomic_DNA"/>
</dbReference>
<evidence type="ECO:0000313" key="5">
    <source>
        <dbReference type="Proteomes" id="UP001297580"/>
    </source>
</evidence>
<dbReference type="PROSITE" id="PS50112">
    <property type="entry name" value="PAS"/>
    <property type="match status" value="1"/>
</dbReference>
<dbReference type="Gene3D" id="3.30.70.270">
    <property type="match status" value="1"/>
</dbReference>
<dbReference type="Pfam" id="PF13188">
    <property type="entry name" value="PAS_8"/>
    <property type="match status" value="1"/>
</dbReference>
<dbReference type="SUPFAM" id="SSF55073">
    <property type="entry name" value="Nucleotide cyclase"/>
    <property type="match status" value="1"/>
</dbReference>
<dbReference type="NCBIfam" id="TIGR00229">
    <property type="entry name" value="sensory_box"/>
    <property type="match status" value="2"/>
</dbReference>
<keyword evidence="1" id="KW-0175">Coiled coil</keyword>
<dbReference type="PANTHER" id="PTHR44757:SF2">
    <property type="entry name" value="BIOFILM ARCHITECTURE MAINTENANCE PROTEIN MBAA"/>
    <property type="match status" value="1"/>
</dbReference>
<keyword evidence="5" id="KW-1185">Reference proteome</keyword>
<protein>
    <submittedName>
        <fullName evidence="4">Sensor domain-containing diguanylate cyclase</fullName>
        <ecNumber evidence="4">2.7.7.65</ecNumber>
    </submittedName>
</protein>
<sequence length="431" mass="50079">METTLIEQHYGLLWSIFDMIDDMVFIVRADERGFHYVWANQKACRTVGTNHLAGKRFEDVLPPTQAVKLEAHYKQAAQMKTTFVYEDEIDTPFGRKSYETVLTPFVLPNDAHLWFVAVVRDITERKVREWELQKLKERLEASEERYRTFLEHLPGAVLVFDQDGIIIYANTGAVQLFGAKQKSEIVGVPIRNICCGVDDTVWETCWKDELSFIEKVHTLDDRTIYARMAFSPIEYGDKTAVQVVMLDVTERVHYEEQLKYLAFHDALTGFPNRRLFLDVVRESIEEAKQTNDQLAIVYIDMDHFKEVNDTFGHDMGDQLLKRFAQRVKENIEPNAIPCRMGGDEFLLLLRGVMNDWDIEKKVYKLHQSMQKPFFINGHKIVVTTSIGIAIYPWHGSTAKELILHADQALYRAKAKRNHYQFYSQEAKQAAK</sequence>
<dbReference type="InterPro" id="IPR000014">
    <property type="entry name" value="PAS"/>
</dbReference>
<evidence type="ECO:0000259" key="2">
    <source>
        <dbReference type="PROSITE" id="PS50112"/>
    </source>
</evidence>
<dbReference type="EC" id="2.7.7.65" evidence="4"/>
<evidence type="ECO:0000259" key="3">
    <source>
        <dbReference type="PROSITE" id="PS50887"/>
    </source>
</evidence>
<evidence type="ECO:0000313" key="4">
    <source>
        <dbReference type="EMBL" id="WMV77888.1"/>
    </source>
</evidence>
<dbReference type="SMART" id="SM00091">
    <property type="entry name" value="PAS"/>
    <property type="match status" value="2"/>
</dbReference>
<dbReference type="Pfam" id="PF08448">
    <property type="entry name" value="PAS_4"/>
    <property type="match status" value="1"/>
</dbReference>
<proteinExistence type="predicted"/>
<dbReference type="CDD" id="cd01949">
    <property type="entry name" value="GGDEF"/>
    <property type="match status" value="1"/>
</dbReference>
<dbReference type="InterPro" id="IPR029787">
    <property type="entry name" value="Nucleotide_cyclase"/>
</dbReference>
<keyword evidence="4" id="KW-0548">Nucleotidyltransferase</keyword>
<accession>A0ABY9QG45</accession>
<feature type="domain" description="GGDEF" evidence="3">
    <location>
        <begin position="292"/>
        <end position="424"/>
    </location>
</feature>
<reference evidence="4 5" key="1">
    <citation type="submission" date="2023-08" db="EMBL/GenBank/DDBJ databases">
        <title>Complete genome sequence of Geobacillus thermodenitrificans K1041, a genetically tractable strain representative of the genus Geobacillus.</title>
        <authorList>
            <person name="Kani S."/>
            <person name="Suzuki H."/>
        </authorList>
    </citation>
    <scope>NUCLEOTIDE SEQUENCE [LARGE SCALE GENOMIC DNA]</scope>
    <source>
        <strain evidence="4 5">K1041</strain>
    </source>
</reference>